<gene>
    <name evidence="1" type="ORF">PEVE_00025128</name>
</gene>
<evidence type="ECO:0000313" key="1">
    <source>
        <dbReference type="EMBL" id="CAH3193084.1"/>
    </source>
</evidence>
<accession>A0ABN8SNG7</accession>
<dbReference type="Proteomes" id="UP001159427">
    <property type="component" value="Unassembled WGS sequence"/>
</dbReference>
<dbReference type="EMBL" id="CALNXI010003378">
    <property type="protein sequence ID" value="CAH3193084.1"/>
    <property type="molecule type" value="Genomic_DNA"/>
</dbReference>
<keyword evidence="2" id="KW-1185">Reference proteome</keyword>
<name>A0ABN8SNG7_9CNID</name>
<comment type="caution">
    <text evidence="1">The sequence shown here is derived from an EMBL/GenBank/DDBJ whole genome shotgun (WGS) entry which is preliminary data.</text>
</comment>
<reference evidence="1 2" key="1">
    <citation type="submission" date="2022-05" db="EMBL/GenBank/DDBJ databases">
        <authorList>
            <consortium name="Genoscope - CEA"/>
            <person name="William W."/>
        </authorList>
    </citation>
    <scope>NUCLEOTIDE SEQUENCE [LARGE SCALE GENOMIC DNA]</scope>
</reference>
<sequence length="113" mass="13477">MHSPTALTLPLTDILDKHAPLKTRIMINRPKILWFNDCDGRTRRNNRRRNRLCNRKISSKQFTYMRFLQPSKTKEYNRNKNRNHLESVRDKIESIIDHVVENGIGLCTVTETW</sequence>
<evidence type="ECO:0000313" key="2">
    <source>
        <dbReference type="Proteomes" id="UP001159427"/>
    </source>
</evidence>
<organism evidence="1 2">
    <name type="scientific">Porites evermanni</name>
    <dbReference type="NCBI Taxonomy" id="104178"/>
    <lineage>
        <taxon>Eukaryota</taxon>
        <taxon>Metazoa</taxon>
        <taxon>Cnidaria</taxon>
        <taxon>Anthozoa</taxon>
        <taxon>Hexacorallia</taxon>
        <taxon>Scleractinia</taxon>
        <taxon>Fungiina</taxon>
        <taxon>Poritidae</taxon>
        <taxon>Porites</taxon>
    </lineage>
</organism>
<protein>
    <submittedName>
        <fullName evidence="1">Uncharacterized protein</fullName>
    </submittedName>
</protein>
<proteinExistence type="predicted"/>